<keyword evidence="2" id="KW-0472">Membrane</keyword>
<evidence type="ECO:0008006" key="5">
    <source>
        <dbReference type="Google" id="ProtNLM"/>
    </source>
</evidence>
<feature type="transmembrane region" description="Helical" evidence="2">
    <location>
        <begin position="62"/>
        <end position="81"/>
    </location>
</feature>
<feature type="compositionally biased region" description="Basic and acidic residues" evidence="1">
    <location>
        <begin position="7"/>
        <end position="21"/>
    </location>
</feature>
<sequence>MAGENNPIERDPASGRPLMRDIATKSSRSRLPLRFIEEKSVKKAAILLKKKSVAKIAPLNKFNAFILCGAIILLATMFIFAKSLSEVIVSVTPQQDIFDVESNLEASSNSSSAISLDIVSAEDTIELDGNIDKTSAGSEKAKGQIVIFNAYSTEPQTLVATTRFETPGGKIYRIRSNVKIPGGKMEKGKLIPGQLEATVYADKPGTEHNLGLSDFTIPGLKGTPKFEKIYARSKTEISGGSSGEIKIVTQEIVNNLLIQAQENFRRSMRNKIQKDLSQDVYIPESAIDVKITLLGAEPKVNSVADKVHIKAKVSAQVAVLKTNDLVKALSAKYLNLKSGESVEISNLDELNFQILSKNLGEKKITFKITGKAHFVWIFDEAALKKDLAGASRASRQSVFKNYPGIDRAEIIFKPSWLRFFPSDPDKIKLDYPDLKD</sequence>
<dbReference type="AlphaFoldDB" id="A0A1F5WQD4"/>
<evidence type="ECO:0000256" key="1">
    <source>
        <dbReference type="SAM" id="MobiDB-lite"/>
    </source>
</evidence>
<keyword evidence="2" id="KW-0812">Transmembrane</keyword>
<comment type="caution">
    <text evidence="3">The sequence shown here is derived from an EMBL/GenBank/DDBJ whole genome shotgun (WGS) entry which is preliminary data.</text>
</comment>
<organism evidence="3 4">
    <name type="scientific">Candidatus Giovannonibacteria bacterium RIFCSPHIGHO2_12_FULL_43_15</name>
    <dbReference type="NCBI Taxonomy" id="1798341"/>
    <lineage>
        <taxon>Bacteria</taxon>
        <taxon>Candidatus Giovannoniibacteriota</taxon>
    </lineage>
</organism>
<protein>
    <recommendedName>
        <fullName evidence="5">Baseplate protein J-like domain-containing protein</fullName>
    </recommendedName>
</protein>
<name>A0A1F5WQD4_9BACT</name>
<reference evidence="3 4" key="1">
    <citation type="journal article" date="2016" name="Nat. Commun.">
        <title>Thousands of microbial genomes shed light on interconnected biogeochemical processes in an aquifer system.</title>
        <authorList>
            <person name="Anantharaman K."/>
            <person name="Brown C.T."/>
            <person name="Hug L.A."/>
            <person name="Sharon I."/>
            <person name="Castelle C.J."/>
            <person name="Probst A.J."/>
            <person name="Thomas B.C."/>
            <person name="Singh A."/>
            <person name="Wilkins M.J."/>
            <person name="Karaoz U."/>
            <person name="Brodie E.L."/>
            <person name="Williams K.H."/>
            <person name="Hubbard S.S."/>
            <person name="Banfield J.F."/>
        </authorList>
    </citation>
    <scope>NUCLEOTIDE SEQUENCE [LARGE SCALE GENOMIC DNA]</scope>
</reference>
<keyword evidence="2" id="KW-1133">Transmembrane helix</keyword>
<evidence type="ECO:0000313" key="3">
    <source>
        <dbReference type="EMBL" id="OGF77882.1"/>
    </source>
</evidence>
<gene>
    <name evidence="3" type="ORF">A3F23_02530</name>
</gene>
<proteinExistence type="predicted"/>
<feature type="region of interest" description="Disordered" evidence="1">
    <location>
        <begin position="1"/>
        <end position="21"/>
    </location>
</feature>
<dbReference type="EMBL" id="MFHT01000010">
    <property type="protein sequence ID" value="OGF77882.1"/>
    <property type="molecule type" value="Genomic_DNA"/>
</dbReference>
<dbReference type="Proteomes" id="UP000177723">
    <property type="component" value="Unassembled WGS sequence"/>
</dbReference>
<evidence type="ECO:0000256" key="2">
    <source>
        <dbReference type="SAM" id="Phobius"/>
    </source>
</evidence>
<evidence type="ECO:0000313" key="4">
    <source>
        <dbReference type="Proteomes" id="UP000177723"/>
    </source>
</evidence>
<accession>A0A1F5WQD4</accession>